<proteinExistence type="predicted"/>
<sequence length="289" mass="30887">MENYAGPATPIPPSHLLQVPTVPQSAPPTLPRDQSVQPLREIPEVKPETPAALSVEPPTQVSADLPPPISVDPLAPISVDPPAPISVDPPIPVLIEPISLDPPAPVSVEPPTTAPASKPKAKRREKKPKASPSNESASAGKKRKGDFNDAGRKKRALSKATIDNSDEETGPLVIETASMPTSQVYVDIVTKSSSQSRPRADEPKPLAKQPLAQSQPDVIKPKPRSQSRSQGGAKIMPPRATPTTEERRQNQEAAILRGTYRLAEKPCDTCIRRLDRVIVPCAEVANGEV</sequence>
<protein>
    <submittedName>
        <fullName evidence="2">Uncharacterized protein</fullName>
    </submittedName>
</protein>
<evidence type="ECO:0000313" key="3">
    <source>
        <dbReference type="Proteomes" id="UP000054477"/>
    </source>
</evidence>
<reference evidence="3" key="2">
    <citation type="submission" date="2015-01" db="EMBL/GenBank/DDBJ databases">
        <title>Evolutionary Origins and Diversification of the Mycorrhizal Mutualists.</title>
        <authorList>
            <consortium name="DOE Joint Genome Institute"/>
            <consortium name="Mycorrhizal Genomics Consortium"/>
            <person name="Kohler A."/>
            <person name="Kuo A."/>
            <person name="Nagy L.G."/>
            <person name="Floudas D."/>
            <person name="Copeland A."/>
            <person name="Barry K.W."/>
            <person name="Cichocki N."/>
            <person name="Veneault-Fourrey C."/>
            <person name="LaButti K."/>
            <person name="Lindquist E.A."/>
            <person name="Lipzen A."/>
            <person name="Lundell T."/>
            <person name="Morin E."/>
            <person name="Murat C."/>
            <person name="Riley R."/>
            <person name="Ohm R."/>
            <person name="Sun H."/>
            <person name="Tunlid A."/>
            <person name="Henrissat B."/>
            <person name="Grigoriev I.V."/>
            <person name="Hibbett D.S."/>
            <person name="Martin F."/>
        </authorList>
    </citation>
    <scope>NUCLEOTIDE SEQUENCE [LARGE SCALE GENOMIC DNA]</scope>
    <source>
        <strain evidence="3">LaAM-08-1</strain>
    </source>
</reference>
<evidence type="ECO:0000256" key="1">
    <source>
        <dbReference type="SAM" id="MobiDB-lite"/>
    </source>
</evidence>
<reference evidence="2 3" key="1">
    <citation type="submission" date="2014-04" db="EMBL/GenBank/DDBJ databases">
        <authorList>
            <consortium name="DOE Joint Genome Institute"/>
            <person name="Kuo A."/>
            <person name="Kohler A."/>
            <person name="Nagy L.G."/>
            <person name="Floudas D."/>
            <person name="Copeland A."/>
            <person name="Barry K.W."/>
            <person name="Cichocki N."/>
            <person name="Veneault-Fourrey C."/>
            <person name="LaButti K."/>
            <person name="Lindquist E.A."/>
            <person name="Lipzen A."/>
            <person name="Lundell T."/>
            <person name="Morin E."/>
            <person name="Murat C."/>
            <person name="Sun H."/>
            <person name="Tunlid A."/>
            <person name="Henrissat B."/>
            <person name="Grigoriev I.V."/>
            <person name="Hibbett D.S."/>
            <person name="Martin F."/>
            <person name="Nordberg H.P."/>
            <person name="Cantor M.N."/>
            <person name="Hua S.X."/>
        </authorList>
    </citation>
    <scope>NUCLEOTIDE SEQUENCE [LARGE SCALE GENOMIC DNA]</scope>
    <source>
        <strain evidence="2 3">LaAM-08-1</strain>
    </source>
</reference>
<dbReference type="AlphaFoldDB" id="A0A0C9WUY1"/>
<name>A0A0C9WUY1_9AGAR</name>
<feature type="compositionally biased region" description="Pro residues" evidence="1">
    <location>
        <begin position="79"/>
        <end position="92"/>
    </location>
</feature>
<feature type="non-terminal residue" evidence="2">
    <location>
        <position position="289"/>
    </location>
</feature>
<feature type="compositionally biased region" description="Low complexity" evidence="1">
    <location>
        <begin position="109"/>
        <end position="118"/>
    </location>
</feature>
<dbReference type="HOGENOM" id="CLU_964903_0_0_1"/>
<feature type="compositionally biased region" description="Polar residues" evidence="1">
    <location>
        <begin position="178"/>
        <end position="197"/>
    </location>
</feature>
<evidence type="ECO:0000313" key="2">
    <source>
        <dbReference type="EMBL" id="KIJ96175.1"/>
    </source>
</evidence>
<feature type="region of interest" description="Disordered" evidence="1">
    <location>
        <begin position="1"/>
        <end position="252"/>
    </location>
</feature>
<organism evidence="2 3">
    <name type="scientific">Laccaria amethystina LaAM-08-1</name>
    <dbReference type="NCBI Taxonomy" id="1095629"/>
    <lineage>
        <taxon>Eukaryota</taxon>
        <taxon>Fungi</taxon>
        <taxon>Dikarya</taxon>
        <taxon>Basidiomycota</taxon>
        <taxon>Agaricomycotina</taxon>
        <taxon>Agaricomycetes</taxon>
        <taxon>Agaricomycetidae</taxon>
        <taxon>Agaricales</taxon>
        <taxon>Agaricineae</taxon>
        <taxon>Hydnangiaceae</taxon>
        <taxon>Laccaria</taxon>
    </lineage>
</organism>
<dbReference type="EMBL" id="KN838731">
    <property type="protein sequence ID" value="KIJ96175.1"/>
    <property type="molecule type" value="Genomic_DNA"/>
</dbReference>
<gene>
    <name evidence="2" type="ORF">K443DRAFT_10850</name>
</gene>
<accession>A0A0C9WUY1</accession>
<feature type="compositionally biased region" description="Basic residues" evidence="1">
    <location>
        <begin position="119"/>
        <end position="129"/>
    </location>
</feature>
<keyword evidence="3" id="KW-1185">Reference proteome</keyword>
<dbReference type="Proteomes" id="UP000054477">
    <property type="component" value="Unassembled WGS sequence"/>
</dbReference>